<dbReference type="AlphaFoldDB" id="A0A6J0U917"/>
<dbReference type="Proteomes" id="UP001652642">
    <property type="component" value="Chromosome 14"/>
</dbReference>
<dbReference type="PROSITE" id="PS51135">
    <property type="entry name" value="CIDE_N"/>
    <property type="match status" value="1"/>
</dbReference>
<evidence type="ECO:0000313" key="5">
    <source>
        <dbReference type="Proteomes" id="UP001652642"/>
    </source>
</evidence>
<evidence type="ECO:0000313" key="6">
    <source>
        <dbReference type="RefSeq" id="XP_020656498.2"/>
    </source>
</evidence>
<keyword evidence="5" id="KW-1185">Reference proteome</keyword>
<organism evidence="5 6">
    <name type="scientific">Pogona vitticeps</name>
    <name type="common">central bearded dragon</name>
    <dbReference type="NCBI Taxonomy" id="103695"/>
    <lineage>
        <taxon>Eukaryota</taxon>
        <taxon>Metazoa</taxon>
        <taxon>Chordata</taxon>
        <taxon>Craniata</taxon>
        <taxon>Vertebrata</taxon>
        <taxon>Euteleostomi</taxon>
        <taxon>Lepidosauria</taxon>
        <taxon>Squamata</taxon>
        <taxon>Bifurcata</taxon>
        <taxon>Unidentata</taxon>
        <taxon>Episquamata</taxon>
        <taxon>Toxicofera</taxon>
        <taxon>Iguania</taxon>
        <taxon>Acrodonta</taxon>
        <taxon>Agamidae</taxon>
        <taxon>Amphibolurinae</taxon>
        <taxon>Pogona</taxon>
    </lineage>
</organism>
<dbReference type="OrthoDB" id="6475906at2759"/>
<feature type="domain" description="CIDE-N" evidence="4">
    <location>
        <begin position="39"/>
        <end position="115"/>
    </location>
</feature>
<gene>
    <name evidence="6" type="primary">LOC110082898</name>
</gene>
<dbReference type="SMART" id="SM00266">
    <property type="entry name" value="CAD"/>
    <property type="match status" value="1"/>
</dbReference>
<dbReference type="Gene3D" id="3.10.20.10">
    <property type="match status" value="1"/>
</dbReference>
<evidence type="ECO:0000259" key="4">
    <source>
        <dbReference type="PROSITE" id="PS51135"/>
    </source>
</evidence>
<dbReference type="GeneID" id="110082898"/>
<dbReference type="GO" id="GO:0042981">
    <property type="term" value="P:regulation of apoptotic process"/>
    <property type="evidence" value="ECO:0007669"/>
    <property type="project" value="TreeGrafter"/>
</dbReference>
<accession>A0A6J0U917</accession>
<protein>
    <submittedName>
        <fullName evidence="6">Lipid transferase CIDEC-like</fullName>
    </submittedName>
</protein>
<dbReference type="RefSeq" id="XP_020656498.2">
    <property type="nucleotide sequence ID" value="XM_020800839.2"/>
</dbReference>
<dbReference type="Pfam" id="PF02017">
    <property type="entry name" value="CIDE-N"/>
    <property type="match status" value="1"/>
</dbReference>
<dbReference type="InterPro" id="IPR003508">
    <property type="entry name" value="CIDE-N_dom"/>
</dbReference>
<dbReference type="SUPFAM" id="SSF54277">
    <property type="entry name" value="CAD &amp; PB1 domains"/>
    <property type="match status" value="1"/>
</dbReference>
<reference evidence="6" key="1">
    <citation type="submission" date="2025-08" db="UniProtKB">
        <authorList>
            <consortium name="RefSeq"/>
        </authorList>
    </citation>
    <scope>IDENTIFICATION</scope>
</reference>
<feature type="region of interest" description="Disordered" evidence="3">
    <location>
        <begin position="25"/>
        <end position="45"/>
    </location>
</feature>
<dbReference type="PANTHER" id="PTHR12306:SF9">
    <property type="entry name" value="LIPID TRANSFERASE CIDEC"/>
    <property type="match status" value="1"/>
</dbReference>
<evidence type="ECO:0000256" key="3">
    <source>
        <dbReference type="SAM" id="MobiDB-lite"/>
    </source>
</evidence>
<dbReference type="PANTHER" id="PTHR12306">
    <property type="entry name" value="CELL DEATH ACTIVATOR CIDE"/>
    <property type="match status" value="1"/>
</dbReference>
<name>A0A6J0U917_9SAUR</name>
<sequence length="237" mass="26591">MDYAMKPLSFLSLQSLSRCVSVGNSSEARQPVLPPPRPHPRPYRVSNWDRTLRKGIMADNLRDLLQKVRAALLVGGMVTLALDEDGTIVDNEEFFQTLKEGTVFVALTKGQSWYPVKTPGYQLALSQKPRRCHDVVCVSLDLYKTKPEDFIGCLNFQATLYGTYSISYDMHCYGAKRLVKEAVRWVLYSMQATGHLLLGTSSYVQQVLDSTEAAGGRERSLGCQPRFGAFPSRKMLE</sequence>
<keyword evidence="1 2" id="KW-0053">Apoptosis</keyword>
<proteinExistence type="predicted"/>
<evidence type="ECO:0000256" key="1">
    <source>
        <dbReference type="ARBA" id="ARBA00022703"/>
    </source>
</evidence>
<evidence type="ECO:0000256" key="2">
    <source>
        <dbReference type="PROSITE-ProRule" id="PRU00447"/>
    </source>
</evidence>
<dbReference type="KEGG" id="pvt:110082898"/>
<dbReference type="GO" id="GO:0006915">
    <property type="term" value="P:apoptotic process"/>
    <property type="evidence" value="ECO:0007669"/>
    <property type="project" value="UniProtKB-UniRule"/>
</dbReference>